<proteinExistence type="predicted"/>
<evidence type="ECO:0000313" key="1">
    <source>
        <dbReference type="EMBL" id="WGL96467.1"/>
    </source>
</evidence>
<name>A0AA95K932_9GAMM</name>
<accession>A0AA95K932</accession>
<dbReference type="Pfam" id="PF03837">
    <property type="entry name" value="RecT"/>
    <property type="match status" value="1"/>
</dbReference>
<dbReference type="InterPro" id="IPR018330">
    <property type="entry name" value="RecT_fam"/>
</dbReference>
<dbReference type="EMBL" id="CP123498">
    <property type="protein sequence ID" value="WGL96467.1"/>
    <property type="molecule type" value="Genomic_DNA"/>
</dbReference>
<dbReference type="Proteomes" id="UP001177597">
    <property type="component" value="Chromosome"/>
</dbReference>
<gene>
    <name evidence="1" type="ORF">QE207_07970</name>
</gene>
<reference evidence="1" key="1">
    <citation type="submission" date="2023-04" db="EMBL/GenBank/DDBJ databases">
        <title>Genome dynamics across the evolutionary transition to endosymbiosis.</title>
        <authorList>
            <person name="Siozios S."/>
            <person name="Nadal-Jimenez P."/>
            <person name="Azagi T."/>
            <person name="Sprong H."/>
            <person name="Frost C.L."/>
            <person name="Parratt S.R."/>
            <person name="Taylor G."/>
            <person name="Brettell L."/>
            <person name="Lew K.C."/>
            <person name="Croft L."/>
            <person name="King K.C."/>
            <person name="Brockhurst M.A."/>
            <person name="Hypsa V."/>
            <person name="Novakova E."/>
            <person name="Darby A.C."/>
            <person name="Hurst G.D.D."/>
        </authorList>
    </citation>
    <scope>NUCLEOTIDE SEQUENCE</scope>
    <source>
        <strain evidence="1">AIh</strain>
    </source>
</reference>
<organism evidence="1 2">
    <name type="scientific">Arsenophonus nasoniae</name>
    <name type="common">son-killer infecting Nasonia vitripennis</name>
    <dbReference type="NCBI Taxonomy" id="638"/>
    <lineage>
        <taxon>Bacteria</taxon>
        <taxon>Pseudomonadati</taxon>
        <taxon>Pseudomonadota</taxon>
        <taxon>Gammaproteobacteria</taxon>
        <taxon>Enterobacterales</taxon>
        <taxon>Morganellaceae</taxon>
        <taxon>Arsenophonus</taxon>
    </lineage>
</organism>
<dbReference type="AlphaFoldDB" id="A0AA95K932"/>
<dbReference type="RefSeq" id="WP_280629955.1">
    <property type="nucleotide sequence ID" value="NZ_CP123498.1"/>
</dbReference>
<evidence type="ECO:0000313" key="2">
    <source>
        <dbReference type="Proteomes" id="UP001177597"/>
    </source>
</evidence>
<dbReference type="GO" id="GO:0003677">
    <property type="term" value="F:DNA binding"/>
    <property type="evidence" value="ECO:0007669"/>
    <property type="project" value="InterPro"/>
</dbReference>
<dbReference type="GO" id="GO:0006259">
    <property type="term" value="P:DNA metabolic process"/>
    <property type="evidence" value="ECO:0007669"/>
    <property type="project" value="InterPro"/>
</dbReference>
<sequence length="348" mass="39139">MSEIAISSQQQSAVMNNSSLLFNSDSLDRIIRFAELMASGTATVPKHLQNKPSNCLAITMQASRWGMDPFVVGQKTHLINGTLGYEAQLVNAVITSSNVVTGRFHYEYGGDWEKIVGKKDQRDETGLSIRVGAVLRGETEITWGEPVYLADVQTRNSPLWKTMPKQQIAYLAVKYWSRLYCPEVIMGVYTPDELEERAVKDITPKKERIQLSEISEQQSLQASSTNHDQAEIKTEESFDADEIRHQINAAKTLEQATDIRAKVEELKSVMSTAIYTELKNKSVQAYHRIDAHNNLEAMINSLPAGGSEEAKIAFNKVLQTFEASKRKLGTELYDAFSITLNDMKYEYQ</sequence>
<protein>
    <submittedName>
        <fullName evidence="1">Recombinase RecT</fullName>
    </submittedName>
</protein>